<dbReference type="AlphaFoldDB" id="A0A7I7MD77"/>
<keyword evidence="1" id="KW-0436">Ligase</keyword>
<name>A0A7I7MD77_9MYCO</name>
<proteinExistence type="predicted"/>
<sequence>MSERLDLLNMAWEAWRFRRGDGPAIADRQQIRLDELVHHARTASPYYRHLYRNVPSGPVDVRSLPVTAKRELMGHFDDWVTDPDITIETLRRDFLADPALAGAPYLGRYHVVTTSGTTGDPAVIVHDARSWALLSLVGRRGEWHTVTTRHVLGGMARRGLRVAALFVGGGHFGAAAALESARRRNPSFAKRFRVFSVLRPIAALVAELNDFQPTVLEGYPSALTLLAAEQRAGRLCIRPVLAITAGEELTAPAGADIESTFDDCVVQNRYGSAEFVALGAQCSAGLFHINSDWFLFEPVDEHYRPVAPGAISHTVLVTNLANRVQPLIRYDLGDRVEPATSPCPCGNGLPGITVQGRAGDLLTFASPEGESVWVLPLALGTVVEETAGVRRFQVIRTQPQTVTVRLECEPDADPVGVRRAVDARLREFFRSQGVAPVDVRHAAEPPSVDAKSGKFRQVWSATSE</sequence>
<organism evidence="1 2">
    <name type="scientific">Mycolicibacterium psychrotolerans</name>
    <dbReference type="NCBI Taxonomy" id="216929"/>
    <lineage>
        <taxon>Bacteria</taxon>
        <taxon>Bacillati</taxon>
        <taxon>Actinomycetota</taxon>
        <taxon>Actinomycetes</taxon>
        <taxon>Mycobacteriales</taxon>
        <taxon>Mycobacteriaceae</taxon>
        <taxon>Mycolicibacterium</taxon>
    </lineage>
</organism>
<dbReference type="SUPFAM" id="SSF56801">
    <property type="entry name" value="Acetyl-CoA synthetase-like"/>
    <property type="match status" value="1"/>
</dbReference>
<dbReference type="Gene3D" id="3.40.50.12780">
    <property type="entry name" value="N-terminal domain of ligase-like"/>
    <property type="match status" value="1"/>
</dbReference>
<evidence type="ECO:0000313" key="2">
    <source>
        <dbReference type="Proteomes" id="UP000466514"/>
    </source>
</evidence>
<gene>
    <name evidence="1" type="ORF">MPSYJ_32430</name>
</gene>
<protein>
    <submittedName>
        <fullName evidence="1">Phenylacetate-coenzyme A ligase</fullName>
    </submittedName>
</protein>
<dbReference type="Proteomes" id="UP000466514">
    <property type="component" value="Chromosome"/>
</dbReference>
<keyword evidence="2" id="KW-1185">Reference proteome</keyword>
<dbReference type="GO" id="GO:0016874">
    <property type="term" value="F:ligase activity"/>
    <property type="evidence" value="ECO:0007669"/>
    <property type="project" value="UniProtKB-KW"/>
</dbReference>
<dbReference type="RefSeq" id="WP_246228701.1">
    <property type="nucleotide sequence ID" value="NZ_AP022574.1"/>
</dbReference>
<dbReference type="InterPro" id="IPR053158">
    <property type="entry name" value="CapK_Type1_Caps_Biosynth"/>
</dbReference>
<evidence type="ECO:0000313" key="1">
    <source>
        <dbReference type="EMBL" id="BBX69782.1"/>
    </source>
</evidence>
<dbReference type="EMBL" id="AP022574">
    <property type="protein sequence ID" value="BBX69782.1"/>
    <property type="molecule type" value="Genomic_DNA"/>
</dbReference>
<accession>A0A7I7MD77</accession>
<dbReference type="KEGG" id="mpsc:MPSYJ_32430"/>
<dbReference type="PANTHER" id="PTHR36932">
    <property type="entry name" value="CAPSULAR POLYSACCHARIDE BIOSYNTHESIS PROTEIN"/>
    <property type="match status" value="1"/>
</dbReference>
<dbReference type="PANTHER" id="PTHR36932:SF1">
    <property type="entry name" value="CAPSULAR POLYSACCHARIDE BIOSYNTHESIS PROTEIN"/>
    <property type="match status" value="1"/>
</dbReference>
<dbReference type="InterPro" id="IPR042099">
    <property type="entry name" value="ANL_N_sf"/>
</dbReference>
<reference evidence="1 2" key="1">
    <citation type="journal article" date="2019" name="Emerg. Microbes Infect.">
        <title>Comprehensive subspecies identification of 175 nontuberculous mycobacteria species based on 7547 genomic profiles.</title>
        <authorList>
            <person name="Matsumoto Y."/>
            <person name="Kinjo T."/>
            <person name="Motooka D."/>
            <person name="Nabeya D."/>
            <person name="Jung N."/>
            <person name="Uechi K."/>
            <person name="Horii T."/>
            <person name="Iida T."/>
            <person name="Fujita J."/>
            <person name="Nakamura S."/>
        </authorList>
    </citation>
    <scope>NUCLEOTIDE SEQUENCE [LARGE SCALE GENOMIC DNA]</scope>
    <source>
        <strain evidence="1 2">JCM 13323</strain>
    </source>
</reference>